<organism evidence="3">
    <name type="scientific">Micromonas pusilla (strain CCMP1545)</name>
    <name type="common">Picoplanktonic green alga</name>
    <dbReference type="NCBI Taxonomy" id="564608"/>
    <lineage>
        <taxon>Eukaryota</taxon>
        <taxon>Viridiplantae</taxon>
        <taxon>Chlorophyta</taxon>
        <taxon>Mamiellophyceae</taxon>
        <taxon>Mamiellales</taxon>
        <taxon>Mamiellaceae</taxon>
        <taxon>Micromonas</taxon>
    </lineage>
</organism>
<feature type="region of interest" description="Disordered" evidence="1">
    <location>
        <begin position="82"/>
        <end position="104"/>
    </location>
</feature>
<dbReference type="GeneID" id="9682748"/>
<feature type="compositionally biased region" description="Low complexity" evidence="1">
    <location>
        <begin position="82"/>
        <end position="97"/>
    </location>
</feature>
<dbReference type="EMBL" id="GG663737">
    <property type="protein sequence ID" value="EEH58954.1"/>
    <property type="molecule type" value="Genomic_DNA"/>
</dbReference>
<evidence type="ECO:0000256" key="1">
    <source>
        <dbReference type="SAM" id="MobiDB-lite"/>
    </source>
</evidence>
<evidence type="ECO:0000313" key="2">
    <source>
        <dbReference type="EMBL" id="EEH58954.1"/>
    </source>
</evidence>
<dbReference type="RefSeq" id="XP_003057309.1">
    <property type="nucleotide sequence ID" value="XM_003057263.1"/>
</dbReference>
<dbReference type="OrthoDB" id="10503284at2759"/>
<accession>C1MM02</accession>
<gene>
    <name evidence="2" type="ORF">MICPUCDRAFT_56350</name>
</gene>
<dbReference type="Proteomes" id="UP000001876">
    <property type="component" value="Unassembled WGS sequence"/>
</dbReference>
<sequence length="104" mass="11213">MATPTLPSDLELRKAEAEKRNRAVWKYIAPENDVTPTWSYGQEKLAYYPPAPGTIDTKHRKQSGEFMQFANKALMLGVDLKATSAGGSSGGAKSRTAPGGGEKK</sequence>
<dbReference type="KEGG" id="mpp:MICPUCDRAFT_56350"/>
<evidence type="ECO:0000313" key="3">
    <source>
        <dbReference type="Proteomes" id="UP000001876"/>
    </source>
</evidence>
<keyword evidence="3" id="KW-1185">Reference proteome</keyword>
<reference evidence="2 3" key="1">
    <citation type="journal article" date="2009" name="Science">
        <title>Green evolution and dynamic adaptations revealed by genomes of the marine picoeukaryotes Micromonas.</title>
        <authorList>
            <person name="Worden A.Z."/>
            <person name="Lee J.H."/>
            <person name="Mock T."/>
            <person name="Rouze P."/>
            <person name="Simmons M.P."/>
            <person name="Aerts A.L."/>
            <person name="Allen A.E."/>
            <person name="Cuvelier M.L."/>
            <person name="Derelle E."/>
            <person name="Everett M.V."/>
            <person name="Foulon E."/>
            <person name="Grimwood J."/>
            <person name="Gundlach H."/>
            <person name="Henrissat B."/>
            <person name="Napoli C."/>
            <person name="McDonald S.M."/>
            <person name="Parker M.S."/>
            <person name="Rombauts S."/>
            <person name="Salamov A."/>
            <person name="Von Dassow P."/>
            <person name="Badger J.H."/>
            <person name="Coutinho P.M."/>
            <person name="Demir E."/>
            <person name="Dubchak I."/>
            <person name="Gentemann C."/>
            <person name="Eikrem W."/>
            <person name="Gready J.E."/>
            <person name="John U."/>
            <person name="Lanier W."/>
            <person name="Lindquist E.A."/>
            <person name="Lucas S."/>
            <person name="Mayer K.F."/>
            <person name="Moreau H."/>
            <person name="Not F."/>
            <person name="Otillar R."/>
            <person name="Panaud O."/>
            <person name="Pangilinan J."/>
            <person name="Paulsen I."/>
            <person name="Piegu B."/>
            <person name="Poliakov A."/>
            <person name="Robbens S."/>
            <person name="Schmutz J."/>
            <person name="Toulza E."/>
            <person name="Wyss T."/>
            <person name="Zelensky A."/>
            <person name="Zhou K."/>
            <person name="Armbrust E.V."/>
            <person name="Bhattacharya D."/>
            <person name="Goodenough U.W."/>
            <person name="Van de Peer Y."/>
            <person name="Grigoriev I.V."/>
        </authorList>
    </citation>
    <scope>NUCLEOTIDE SEQUENCE [LARGE SCALE GENOMIC DNA]</scope>
    <source>
        <strain evidence="2 3">CCMP1545</strain>
    </source>
</reference>
<name>C1MM02_MICPC</name>
<protein>
    <submittedName>
        <fullName evidence="2">Predicted protein</fullName>
    </submittedName>
</protein>
<proteinExistence type="predicted"/>
<dbReference type="AlphaFoldDB" id="C1MM02"/>